<dbReference type="PROSITE" id="PS51257">
    <property type="entry name" value="PROKAR_LIPOPROTEIN"/>
    <property type="match status" value="1"/>
</dbReference>
<dbReference type="CDD" id="cd06530">
    <property type="entry name" value="S26_SPase_I"/>
    <property type="match status" value="1"/>
</dbReference>
<dbReference type="RefSeq" id="WP_217350802.1">
    <property type="nucleotide sequence ID" value="NZ_JBHSUS010000001.1"/>
</dbReference>
<evidence type="ECO:0000313" key="9">
    <source>
        <dbReference type="Proteomes" id="UP001596364"/>
    </source>
</evidence>
<evidence type="ECO:0000256" key="1">
    <source>
        <dbReference type="ARBA" id="ARBA00000677"/>
    </source>
</evidence>
<dbReference type="PANTHER" id="PTHR43390">
    <property type="entry name" value="SIGNAL PEPTIDASE I"/>
    <property type="match status" value="1"/>
</dbReference>
<dbReference type="PRINTS" id="PR00727">
    <property type="entry name" value="LEADERPTASE"/>
</dbReference>
<evidence type="ECO:0000256" key="6">
    <source>
        <dbReference type="RuleBase" id="RU362042"/>
    </source>
</evidence>
<proteinExistence type="inferred from homology"/>
<organism evidence="8 9">
    <name type="scientific">Pseudobowmanella zhangzhouensis</name>
    <dbReference type="NCBI Taxonomy" id="1537679"/>
    <lineage>
        <taxon>Bacteria</taxon>
        <taxon>Pseudomonadati</taxon>
        <taxon>Pseudomonadota</taxon>
        <taxon>Gammaproteobacteria</taxon>
        <taxon>Alteromonadales</taxon>
        <taxon>Alteromonadaceae</taxon>
    </lineage>
</organism>
<dbReference type="NCBIfam" id="TIGR02227">
    <property type="entry name" value="sigpep_I_bact"/>
    <property type="match status" value="1"/>
</dbReference>
<sequence length="210" mass="23482">MPAKLMKLIREYLPTALLVIGLFACRSSIADWYEVPTGSMQPTIVEGDRIFVDKLAYDVKVPFTNLIVARLDDPKAGDIVVFEHPQTGTRLIKRLIAGPGDVVSMLNNRLTINGQPLTYSQTDGHIYEDLAGKHALQWINNGNPNTAFGPVRLGEDEFLMLGDNRNNSADSRYFGLVRRDLIQGKAKNVLFSKVPDELALRNERAFKKLI</sequence>
<dbReference type="InterPro" id="IPR019533">
    <property type="entry name" value="Peptidase_S26"/>
</dbReference>
<keyword evidence="6" id="KW-0645">Protease</keyword>
<comment type="similarity">
    <text evidence="2 6">Belongs to the peptidase S26 family.</text>
</comment>
<evidence type="ECO:0000256" key="3">
    <source>
        <dbReference type="ARBA" id="ARBA00013208"/>
    </source>
</evidence>
<reference evidence="9" key="1">
    <citation type="journal article" date="2019" name="Int. J. Syst. Evol. Microbiol.">
        <title>The Global Catalogue of Microorganisms (GCM) 10K type strain sequencing project: providing services to taxonomists for standard genome sequencing and annotation.</title>
        <authorList>
            <consortium name="The Broad Institute Genomics Platform"/>
            <consortium name="The Broad Institute Genome Sequencing Center for Infectious Disease"/>
            <person name="Wu L."/>
            <person name="Ma J."/>
        </authorList>
    </citation>
    <scope>NUCLEOTIDE SEQUENCE [LARGE SCALE GENOMIC DNA]</scope>
    <source>
        <strain evidence="9">CGMCC 1.16031</strain>
    </source>
</reference>
<dbReference type="Gene3D" id="2.10.109.10">
    <property type="entry name" value="Umud Fragment, subunit A"/>
    <property type="match status" value="1"/>
</dbReference>
<name>A0ABW1XH70_9ALTE</name>
<dbReference type="EMBL" id="JBHSUS010000001">
    <property type="protein sequence ID" value="MFC6439582.1"/>
    <property type="molecule type" value="Genomic_DNA"/>
</dbReference>
<evidence type="ECO:0000313" key="8">
    <source>
        <dbReference type="EMBL" id="MFC6439582.1"/>
    </source>
</evidence>
<dbReference type="InterPro" id="IPR036286">
    <property type="entry name" value="LexA/Signal_pep-like_sf"/>
</dbReference>
<gene>
    <name evidence="8" type="primary">lepB</name>
    <name evidence="8" type="ORF">ACFP85_05385</name>
</gene>
<dbReference type="Pfam" id="PF10502">
    <property type="entry name" value="Peptidase_S26"/>
    <property type="match status" value="1"/>
</dbReference>
<evidence type="ECO:0000256" key="4">
    <source>
        <dbReference type="ARBA" id="ARBA00019232"/>
    </source>
</evidence>
<dbReference type="EC" id="3.4.21.89" evidence="3 6"/>
<feature type="domain" description="Peptidase S26" evidence="7">
    <location>
        <begin position="11"/>
        <end position="189"/>
    </location>
</feature>
<keyword evidence="9" id="KW-1185">Reference proteome</keyword>
<dbReference type="InterPro" id="IPR019758">
    <property type="entry name" value="Pept_S26A_signal_pept_1_CS"/>
</dbReference>
<evidence type="ECO:0000256" key="5">
    <source>
        <dbReference type="ARBA" id="ARBA00022801"/>
    </source>
</evidence>
<dbReference type="InterPro" id="IPR019757">
    <property type="entry name" value="Pept_S26A_signal_pept_1_Lys-AS"/>
</dbReference>
<accession>A0ABW1XH70</accession>
<keyword evidence="5 6" id="KW-0378">Hydrolase</keyword>
<dbReference type="GO" id="GO:0009003">
    <property type="term" value="F:signal peptidase activity"/>
    <property type="evidence" value="ECO:0007669"/>
    <property type="project" value="UniProtKB-EC"/>
</dbReference>
<protein>
    <recommendedName>
        <fullName evidence="4 6">Signal peptidase I</fullName>
        <ecNumber evidence="3 6">3.4.21.89</ecNumber>
    </recommendedName>
</protein>
<dbReference type="PROSITE" id="PS00761">
    <property type="entry name" value="SPASE_I_3"/>
    <property type="match status" value="1"/>
</dbReference>
<dbReference type="PANTHER" id="PTHR43390:SF1">
    <property type="entry name" value="CHLOROPLAST PROCESSING PEPTIDASE"/>
    <property type="match status" value="1"/>
</dbReference>
<dbReference type="InterPro" id="IPR000223">
    <property type="entry name" value="Pept_S26A_signal_pept_1"/>
</dbReference>
<evidence type="ECO:0000256" key="2">
    <source>
        <dbReference type="ARBA" id="ARBA00009370"/>
    </source>
</evidence>
<comment type="catalytic activity">
    <reaction evidence="1 6">
        <text>Cleavage of hydrophobic, N-terminal signal or leader sequences from secreted and periplasmic proteins.</text>
        <dbReference type="EC" id="3.4.21.89"/>
    </reaction>
</comment>
<comment type="subcellular location">
    <subcellularLocation>
        <location evidence="6">Membrane</location>
        <topology evidence="6">Multi-pass membrane protein</topology>
    </subcellularLocation>
</comment>
<dbReference type="PROSITE" id="PS00760">
    <property type="entry name" value="SPASE_I_2"/>
    <property type="match status" value="1"/>
</dbReference>
<comment type="caution">
    <text evidence="8">The sequence shown here is derived from an EMBL/GenBank/DDBJ whole genome shotgun (WGS) entry which is preliminary data.</text>
</comment>
<dbReference type="Proteomes" id="UP001596364">
    <property type="component" value="Unassembled WGS sequence"/>
</dbReference>
<dbReference type="SUPFAM" id="SSF51306">
    <property type="entry name" value="LexA/Signal peptidase"/>
    <property type="match status" value="1"/>
</dbReference>
<evidence type="ECO:0000259" key="7">
    <source>
        <dbReference type="Pfam" id="PF10502"/>
    </source>
</evidence>